<name>A0ABD1Z6M6_9MARC</name>
<evidence type="ECO:0000256" key="2">
    <source>
        <dbReference type="ARBA" id="ARBA00023054"/>
    </source>
</evidence>
<proteinExistence type="inferred from homology"/>
<keyword evidence="2 3" id="KW-0175">Coiled coil</keyword>
<dbReference type="AlphaFoldDB" id="A0ABD1Z6M6"/>
<comment type="caution">
    <text evidence="7">The sequence shown here is derived from an EMBL/GenBank/DDBJ whole genome shotgun (WGS) entry which is preliminary data.</text>
</comment>
<gene>
    <name evidence="7" type="ORF">R1flu_010700</name>
</gene>
<feature type="compositionally biased region" description="Basic and acidic residues" evidence="4">
    <location>
        <begin position="172"/>
        <end position="183"/>
    </location>
</feature>
<evidence type="ECO:0000313" key="8">
    <source>
        <dbReference type="Proteomes" id="UP001605036"/>
    </source>
</evidence>
<evidence type="ECO:0000256" key="1">
    <source>
        <dbReference type="ARBA" id="ARBA00007219"/>
    </source>
</evidence>
<sequence length="521" mass="59632">MENDGDRAQLLQKILDLLLAGGYFRARISALSVFDKLTGGLAWCITFSKVDVDFDIFYDDDATLYYKIKVGEAIEEALQRMGCPHPLQAHQIQGLDYQAVLPVVQWLVKRVLATLEEFGDQARRFAHLRYQETYQLPSERSLQEARLENIEAVVEASNQQTVRQLYQVANRADKPPAHGDKKMLPHRTSSADDDLVTATPHADIDQGSERNRRISLEHAEEVLHLQQNIEDQSSRINRLQTEASSTVLSVNSMEETVIQQEERVASAESAIEELRLAAEEAGAEPVVQRLVELLEREKMLERKESEFRAECKRNRSEMQLHIKQLMDPGVLPTEDDERGAEINKAYNADLQKWKLLRSELSKKNLAVTILQRRLGEMPAQTELMQYERRFVELYLHIQRKLRETRKYFATYNALAEANELTVKELSLLNSIHSQFEAAMMTPGGRAQFVSSMESIAKGVQQKLGQIEKRFEGEDNTFAALKEKHMAAVAAQRRYYALVKQFQEECARSEKLQATLEEISHV</sequence>
<feature type="domain" description="CCDC93 N-terminal" evidence="6">
    <location>
        <begin position="8"/>
        <end position="112"/>
    </location>
</feature>
<accession>A0ABD1Z6M6</accession>
<dbReference type="InterPro" id="IPR048747">
    <property type="entry name" value="CCDC93_N"/>
</dbReference>
<feature type="domain" description="CCDC93 coiled-coil" evidence="5">
    <location>
        <begin position="208"/>
        <end position="513"/>
    </location>
</feature>
<evidence type="ECO:0000259" key="5">
    <source>
        <dbReference type="Pfam" id="PF09762"/>
    </source>
</evidence>
<dbReference type="PANTHER" id="PTHR16441:SF0">
    <property type="entry name" value="COILED-COIL DOMAIN-CONTAINING PROTEIN 93"/>
    <property type="match status" value="1"/>
</dbReference>
<dbReference type="PANTHER" id="PTHR16441">
    <property type="entry name" value="FIDIPIDINE"/>
    <property type="match status" value="1"/>
</dbReference>
<dbReference type="InterPro" id="IPR019159">
    <property type="entry name" value="CCDC93_CC"/>
</dbReference>
<feature type="region of interest" description="Disordered" evidence="4">
    <location>
        <begin position="172"/>
        <end position="210"/>
    </location>
</feature>
<evidence type="ECO:0008006" key="9">
    <source>
        <dbReference type="Google" id="ProtNLM"/>
    </source>
</evidence>
<dbReference type="Pfam" id="PF21673">
    <property type="entry name" value="CCDC93_N"/>
    <property type="match status" value="1"/>
</dbReference>
<dbReference type="Pfam" id="PF09762">
    <property type="entry name" value="CCDC93_CC"/>
    <property type="match status" value="1"/>
</dbReference>
<protein>
    <recommendedName>
        <fullName evidence="9">Coiled-coil domain-containing protein 93</fullName>
    </recommendedName>
</protein>
<organism evidence="7 8">
    <name type="scientific">Riccia fluitans</name>
    <dbReference type="NCBI Taxonomy" id="41844"/>
    <lineage>
        <taxon>Eukaryota</taxon>
        <taxon>Viridiplantae</taxon>
        <taxon>Streptophyta</taxon>
        <taxon>Embryophyta</taxon>
        <taxon>Marchantiophyta</taxon>
        <taxon>Marchantiopsida</taxon>
        <taxon>Marchantiidae</taxon>
        <taxon>Marchantiales</taxon>
        <taxon>Ricciaceae</taxon>
        <taxon>Riccia</taxon>
    </lineage>
</organism>
<evidence type="ECO:0000313" key="7">
    <source>
        <dbReference type="EMBL" id="KAL2643113.1"/>
    </source>
</evidence>
<keyword evidence="8" id="KW-1185">Reference proteome</keyword>
<reference evidence="7 8" key="1">
    <citation type="submission" date="2024-09" db="EMBL/GenBank/DDBJ databases">
        <title>Chromosome-scale assembly of Riccia fluitans.</title>
        <authorList>
            <person name="Paukszto L."/>
            <person name="Sawicki J."/>
            <person name="Karawczyk K."/>
            <person name="Piernik-Szablinska J."/>
            <person name="Szczecinska M."/>
            <person name="Mazdziarz M."/>
        </authorList>
    </citation>
    <scope>NUCLEOTIDE SEQUENCE [LARGE SCALE GENOMIC DNA]</scope>
    <source>
        <strain evidence="7">Rf_01</strain>
        <tissue evidence="7">Aerial parts of the thallus</tissue>
    </source>
</reference>
<dbReference type="InterPro" id="IPR039116">
    <property type="entry name" value="CCDC93"/>
</dbReference>
<dbReference type="EMBL" id="JBHFFA010000002">
    <property type="protein sequence ID" value="KAL2643113.1"/>
    <property type="molecule type" value="Genomic_DNA"/>
</dbReference>
<dbReference type="Proteomes" id="UP001605036">
    <property type="component" value="Unassembled WGS sequence"/>
</dbReference>
<evidence type="ECO:0000259" key="6">
    <source>
        <dbReference type="Pfam" id="PF21673"/>
    </source>
</evidence>
<comment type="similarity">
    <text evidence="1">Belongs to the CCDC93 family.</text>
</comment>
<evidence type="ECO:0000256" key="3">
    <source>
        <dbReference type="SAM" id="Coils"/>
    </source>
</evidence>
<evidence type="ECO:0000256" key="4">
    <source>
        <dbReference type="SAM" id="MobiDB-lite"/>
    </source>
</evidence>
<feature type="coiled-coil region" evidence="3">
    <location>
        <begin position="222"/>
        <end position="310"/>
    </location>
</feature>